<gene>
    <name evidence="6" type="ORF">HNQ50_001818</name>
</gene>
<evidence type="ECO:0000256" key="1">
    <source>
        <dbReference type="ARBA" id="ARBA00009437"/>
    </source>
</evidence>
<dbReference type="Pfam" id="PF00126">
    <property type="entry name" value="HTH_1"/>
    <property type="match status" value="1"/>
</dbReference>
<dbReference type="SUPFAM" id="SSF53850">
    <property type="entry name" value="Periplasmic binding protein-like II"/>
    <property type="match status" value="1"/>
</dbReference>
<keyword evidence="2" id="KW-0805">Transcription regulation</keyword>
<feature type="domain" description="HTH lysR-type" evidence="5">
    <location>
        <begin position="1"/>
        <end position="59"/>
    </location>
</feature>
<keyword evidence="3 6" id="KW-0238">DNA-binding</keyword>
<comment type="similarity">
    <text evidence="1">Belongs to the LysR transcriptional regulatory family.</text>
</comment>
<dbReference type="InterPro" id="IPR058163">
    <property type="entry name" value="LysR-type_TF_proteobact-type"/>
</dbReference>
<dbReference type="AlphaFoldDB" id="A0A840RCL8"/>
<protein>
    <submittedName>
        <fullName evidence="6">DNA-binding transcriptional LysR family regulator</fullName>
    </submittedName>
</protein>
<dbReference type="Gene3D" id="3.40.190.290">
    <property type="match status" value="1"/>
</dbReference>
<dbReference type="InterPro" id="IPR036390">
    <property type="entry name" value="WH_DNA-bd_sf"/>
</dbReference>
<dbReference type="FunFam" id="3.40.190.290:FF:000001">
    <property type="entry name" value="Transcriptional regulator, LysR family"/>
    <property type="match status" value="1"/>
</dbReference>
<dbReference type="InterPro" id="IPR005119">
    <property type="entry name" value="LysR_subst-bd"/>
</dbReference>
<sequence>MSELKQLQTFIEVVNHGSLSAAARVEGVVPAVIGRRLDALEERLGARLLVRTTRRVTLTQEGAAFYEDGQRILAELEEAEAAVASGNSRVRGHLRVTAPAGFGRRHVAPHLATFQRLHPDLRVTLDLSDRLVDMAAERVDCAIRISEMADSSLVAVRLAENRRVVVGAPAYLAQHGIPHTPDDLERYECLSLGASQSRGWVFRVNGELVNRRVTGVLECNDGAVLHEWALKGYGLAWRSLWEVKDDLTDGRLVTVLDTFSTPDYPVYAMMPQRKFMPLRVRHFVDHLRAVYSEPGYWD</sequence>
<evidence type="ECO:0000256" key="3">
    <source>
        <dbReference type="ARBA" id="ARBA00023125"/>
    </source>
</evidence>
<dbReference type="PROSITE" id="PS50931">
    <property type="entry name" value="HTH_LYSR"/>
    <property type="match status" value="1"/>
</dbReference>
<evidence type="ECO:0000259" key="5">
    <source>
        <dbReference type="PROSITE" id="PS50931"/>
    </source>
</evidence>
<comment type="caution">
    <text evidence="6">The sequence shown here is derived from an EMBL/GenBank/DDBJ whole genome shotgun (WGS) entry which is preliminary data.</text>
</comment>
<name>A0A840RCL8_9NEIS</name>
<dbReference type="Pfam" id="PF03466">
    <property type="entry name" value="LysR_substrate"/>
    <property type="match status" value="1"/>
</dbReference>
<dbReference type="FunFam" id="1.10.10.10:FF:000001">
    <property type="entry name" value="LysR family transcriptional regulator"/>
    <property type="match status" value="1"/>
</dbReference>
<reference evidence="6 7" key="1">
    <citation type="submission" date="2020-08" db="EMBL/GenBank/DDBJ databases">
        <title>Genomic Encyclopedia of Type Strains, Phase IV (KMG-IV): sequencing the most valuable type-strain genomes for metagenomic binning, comparative biology and taxonomic classification.</title>
        <authorList>
            <person name="Goeker M."/>
        </authorList>
    </citation>
    <scope>NUCLEOTIDE SEQUENCE [LARGE SCALE GENOMIC DNA]</scope>
    <source>
        <strain evidence="6 7">DSM 18233</strain>
    </source>
</reference>
<accession>A0A840RCL8</accession>
<dbReference type="RefSeq" id="WP_184099695.1">
    <property type="nucleotide sequence ID" value="NZ_JACHHN010000003.1"/>
</dbReference>
<dbReference type="SUPFAM" id="SSF46785">
    <property type="entry name" value="Winged helix' DNA-binding domain"/>
    <property type="match status" value="1"/>
</dbReference>
<keyword evidence="4" id="KW-0804">Transcription</keyword>
<dbReference type="Proteomes" id="UP000543030">
    <property type="component" value="Unassembled WGS sequence"/>
</dbReference>
<evidence type="ECO:0000313" key="6">
    <source>
        <dbReference type="EMBL" id="MBB5191095.1"/>
    </source>
</evidence>
<dbReference type="CDD" id="cd08422">
    <property type="entry name" value="PBP2_CrgA_like"/>
    <property type="match status" value="1"/>
</dbReference>
<evidence type="ECO:0000256" key="2">
    <source>
        <dbReference type="ARBA" id="ARBA00023015"/>
    </source>
</evidence>
<evidence type="ECO:0000313" key="7">
    <source>
        <dbReference type="Proteomes" id="UP000543030"/>
    </source>
</evidence>
<keyword evidence="7" id="KW-1185">Reference proteome</keyword>
<evidence type="ECO:0000256" key="4">
    <source>
        <dbReference type="ARBA" id="ARBA00023163"/>
    </source>
</evidence>
<dbReference type="EMBL" id="JACHHN010000003">
    <property type="protein sequence ID" value="MBB5191095.1"/>
    <property type="molecule type" value="Genomic_DNA"/>
</dbReference>
<dbReference type="InterPro" id="IPR000847">
    <property type="entry name" value="LysR_HTH_N"/>
</dbReference>
<organism evidence="6 7">
    <name type="scientific">Silvimonas terrae</name>
    <dbReference type="NCBI Taxonomy" id="300266"/>
    <lineage>
        <taxon>Bacteria</taxon>
        <taxon>Pseudomonadati</taxon>
        <taxon>Pseudomonadota</taxon>
        <taxon>Betaproteobacteria</taxon>
        <taxon>Neisseriales</taxon>
        <taxon>Chitinibacteraceae</taxon>
        <taxon>Silvimonas</taxon>
    </lineage>
</organism>
<dbReference type="PANTHER" id="PTHR30537:SF5">
    <property type="entry name" value="HTH-TYPE TRANSCRIPTIONAL ACTIVATOR TTDR-RELATED"/>
    <property type="match status" value="1"/>
</dbReference>
<proteinExistence type="inferred from homology"/>
<dbReference type="Gene3D" id="1.10.10.10">
    <property type="entry name" value="Winged helix-like DNA-binding domain superfamily/Winged helix DNA-binding domain"/>
    <property type="match status" value="1"/>
</dbReference>
<dbReference type="PANTHER" id="PTHR30537">
    <property type="entry name" value="HTH-TYPE TRANSCRIPTIONAL REGULATOR"/>
    <property type="match status" value="1"/>
</dbReference>
<dbReference type="GO" id="GO:0003700">
    <property type="term" value="F:DNA-binding transcription factor activity"/>
    <property type="evidence" value="ECO:0007669"/>
    <property type="project" value="InterPro"/>
</dbReference>
<dbReference type="GO" id="GO:0003677">
    <property type="term" value="F:DNA binding"/>
    <property type="evidence" value="ECO:0007669"/>
    <property type="project" value="UniProtKB-KW"/>
</dbReference>
<dbReference type="InterPro" id="IPR036388">
    <property type="entry name" value="WH-like_DNA-bd_sf"/>
</dbReference>